<name>A0A6G1CWM7_9ORYZ</name>
<protein>
    <submittedName>
        <fullName evidence="2">Uncharacterized protein</fullName>
    </submittedName>
</protein>
<organism evidence="2 3">
    <name type="scientific">Oryza meyeriana var. granulata</name>
    <dbReference type="NCBI Taxonomy" id="110450"/>
    <lineage>
        <taxon>Eukaryota</taxon>
        <taxon>Viridiplantae</taxon>
        <taxon>Streptophyta</taxon>
        <taxon>Embryophyta</taxon>
        <taxon>Tracheophyta</taxon>
        <taxon>Spermatophyta</taxon>
        <taxon>Magnoliopsida</taxon>
        <taxon>Liliopsida</taxon>
        <taxon>Poales</taxon>
        <taxon>Poaceae</taxon>
        <taxon>BOP clade</taxon>
        <taxon>Oryzoideae</taxon>
        <taxon>Oryzeae</taxon>
        <taxon>Oryzinae</taxon>
        <taxon>Oryza</taxon>
        <taxon>Oryza meyeriana</taxon>
    </lineage>
</organism>
<comment type="caution">
    <text evidence="2">The sequence shown here is derived from an EMBL/GenBank/DDBJ whole genome shotgun (WGS) entry which is preliminary data.</text>
</comment>
<feature type="compositionally biased region" description="Basic and acidic residues" evidence="1">
    <location>
        <begin position="61"/>
        <end position="72"/>
    </location>
</feature>
<evidence type="ECO:0000313" key="3">
    <source>
        <dbReference type="Proteomes" id="UP000479710"/>
    </source>
</evidence>
<feature type="region of interest" description="Disordered" evidence="1">
    <location>
        <begin position="144"/>
        <end position="167"/>
    </location>
</feature>
<feature type="region of interest" description="Disordered" evidence="1">
    <location>
        <begin position="30"/>
        <end position="106"/>
    </location>
</feature>
<reference evidence="2 3" key="1">
    <citation type="submission" date="2019-11" db="EMBL/GenBank/DDBJ databases">
        <title>Whole genome sequence of Oryza granulata.</title>
        <authorList>
            <person name="Li W."/>
        </authorList>
    </citation>
    <scope>NUCLEOTIDE SEQUENCE [LARGE SCALE GENOMIC DNA]</scope>
    <source>
        <strain evidence="3">cv. Menghai</strain>
        <tissue evidence="2">Leaf</tissue>
    </source>
</reference>
<dbReference type="Proteomes" id="UP000479710">
    <property type="component" value="Unassembled WGS sequence"/>
</dbReference>
<evidence type="ECO:0000313" key="2">
    <source>
        <dbReference type="EMBL" id="KAF0904459.1"/>
    </source>
</evidence>
<feature type="compositionally biased region" description="Basic and acidic residues" evidence="1">
    <location>
        <begin position="152"/>
        <end position="166"/>
    </location>
</feature>
<keyword evidence="3" id="KW-1185">Reference proteome</keyword>
<dbReference type="EMBL" id="SPHZ02000008">
    <property type="protein sequence ID" value="KAF0904459.1"/>
    <property type="molecule type" value="Genomic_DNA"/>
</dbReference>
<dbReference type="AlphaFoldDB" id="A0A6G1CWM7"/>
<gene>
    <name evidence="2" type="ORF">E2562_034738</name>
</gene>
<sequence length="249" mass="27264">MAPSGMLTLGWRRTPMTPAEWRHGLLAASEVDDAEGGLRPSSDGRRQNSVGVWAAAAADGEQSRDGMRRRSDGGTAGNSRSGDGAAGDARVEGGGARLPATAADGGRQRAAWQATACSNCARQAKVQALVSSDGHSDRTAALYRGGGGAVQEWERRPGKRPSDDGSTRVSWQWRLDAVRRRLRDEERWLGCRWCDGVAAALCLGAVRQQRRRRRRGEEPTTWRRGEEPTTWRRGEELSRLRHRAQQLAL</sequence>
<accession>A0A6G1CWM7</accession>
<proteinExistence type="predicted"/>
<evidence type="ECO:0000256" key="1">
    <source>
        <dbReference type="SAM" id="MobiDB-lite"/>
    </source>
</evidence>